<protein>
    <submittedName>
        <fullName evidence="3">Uncharacterized protein</fullName>
    </submittedName>
</protein>
<feature type="transmembrane region" description="Helical" evidence="1">
    <location>
        <begin position="144"/>
        <end position="168"/>
    </location>
</feature>
<feature type="chain" id="PRO_5042167342" evidence="2">
    <location>
        <begin position="26"/>
        <end position="546"/>
    </location>
</feature>
<dbReference type="AlphaFoldDB" id="A0AAD8NVG1"/>
<gene>
    <name evidence="3" type="ORF">QVD17_25550</name>
</gene>
<feature type="signal peptide" evidence="2">
    <location>
        <begin position="1"/>
        <end position="25"/>
    </location>
</feature>
<dbReference type="InterPro" id="IPR040283">
    <property type="entry name" value="DDB_G0292058-like"/>
</dbReference>
<name>A0AAD8NVG1_TARER</name>
<keyword evidence="2" id="KW-0732">Signal</keyword>
<dbReference type="GO" id="GO:0005886">
    <property type="term" value="C:plasma membrane"/>
    <property type="evidence" value="ECO:0007669"/>
    <property type="project" value="TreeGrafter"/>
</dbReference>
<feature type="transmembrane region" description="Helical" evidence="1">
    <location>
        <begin position="284"/>
        <end position="310"/>
    </location>
</feature>
<feature type="transmembrane region" description="Helical" evidence="1">
    <location>
        <begin position="258"/>
        <end position="277"/>
    </location>
</feature>
<evidence type="ECO:0000256" key="2">
    <source>
        <dbReference type="SAM" id="SignalP"/>
    </source>
</evidence>
<keyword evidence="1" id="KW-0812">Transmembrane</keyword>
<dbReference type="EMBL" id="JAUHHV010000006">
    <property type="protein sequence ID" value="KAK1422434.1"/>
    <property type="molecule type" value="Genomic_DNA"/>
</dbReference>
<feature type="transmembrane region" description="Helical" evidence="1">
    <location>
        <begin position="107"/>
        <end position="132"/>
    </location>
</feature>
<reference evidence="3" key="1">
    <citation type="journal article" date="2023" name="bioRxiv">
        <title>Improved chromosome-level genome assembly for marigold (Tagetes erecta).</title>
        <authorList>
            <person name="Jiang F."/>
            <person name="Yuan L."/>
            <person name="Wang S."/>
            <person name="Wang H."/>
            <person name="Xu D."/>
            <person name="Wang A."/>
            <person name="Fan W."/>
        </authorList>
    </citation>
    <scope>NUCLEOTIDE SEQUENCE</scope>
    <source>
        <strain evidence="3">WSJ</strain>
        <tissue evidence="3">Leaf</tissue>
    </source>
</reference>
<proteinExistence type="predicted"/>
<comment type="caution">
    <text evidence="3">The sequence shown here is derived from an EMBL/GenBank/DDBJ whole genome shotgun (WGS) entry which is preliminary data.</text>
</comment>
<keyword evidence="1" id="KW-0472">Membrane</keyword>
<feature type="transmembrane region" description="Helical" evidence="1">
    <location>
        <begin position="496"/>
        <end position="519"/>
    </location>
</feature>
<dbReference type="PANTHER" id="PTHR31414:SF32">
    <property type="entry name" value="TRANSMEMBRANE PROTEIN"/>
    <property type="match status" value="1"/>
</dbReference>
<organism evidence="3 4">
    <name type="scientific">Tagetes erecta</name>
    <name type="common">African marigold</name>
    <dbReference type="NCBI Taxonomy" id="13708"/>
    <lineage>
        <taxon>Eukaryota</taxon>
        <taxon>Viridiplantae</taxon>
        <taxon>Streptophyta</taxon>
        <taxon>Embryophyta</taxon>
        <taxon>Tracheophyta</taxon>
        <taxon>Spermatophyta</taxon>
        <taxon>Magnoliopsida</taxon>
        <taxon>eudicotyledons</taxon>
        <taxon>Gunneridae</taxon>
        <taxon>Pentapetalae</taxon>
        <taxon>asterids</taxon>
        <taxon>campanulids</taxon>
        <taxon>Asterales</taxon>
        <taxon>Asteraceae</taxon>
        <taxon>Asteroideae</taxon>
        <taxon>Heliantheae alliance</taxon>
        <taxon>Tageteae</taxon>
        <taxon>Tagetes</taxon>
    </lineage>
</organism>
<dbReference type="Proteomes" id="UP001229421">
    <property type="component" value="Unassembled WGS sequence"/>
</dbReference>
<accession>A0AAD8NVG1</accession>
<sequence>MISPKPLLFLLIPIFFTLLPHDVVSLILQPQMQKSSGLINVRSGDVHRNIDRHLLQVPVSGDNSSLILADKRTRRKDPSNDLKYYTGGWNISDDHYIYSVTFTAAPLFAIAVIWFIGCALSLLLTCCCYCCCKRHQKPYDYSKTAYALCLILLSLFTVSTIVGCVVLYTGQGKFNASMTDTLDYVVSQSNDTVYNLKNVSLTLSKAKDIEVDQVSLPSNVKSDIDRVHKMINDATSSLQFETRKNENDIKHVLKDVRLALIIIAAVMLLVAILGFLFSVLGLQFLVYMLVILGWILVTATLILCGIFLALHNIVGDTCVAMNEWVENPMAHTALDDILPCVDNATAQETMTQSKEVEYQSVTMVNNIINNIANIDPPPVPSFPNYNQSGPLVPVLCNPLTANKSDRRCQPGELQFNNATKVWMNYICQVSPNDTCTTMGRLTPKMYQQMSLAVNVSVGLTEHGPFLTGLLDCSFVRETFIGIHKDHCPGLNRFSEWVYIGLAMVSAAVMLSLVLWVLYAREKKHRRYTKLVIESVPSPVMVYRQRK</sequence>
<keyword evidence="1" id="KW-1133">Transmembrane helix</keyword>
<evidence type="ECO:0000313" key="3">
    <source>
        <dbReference type="EMBL" id="KAK1422434.1"/>
    </source>
</evidence>
<dbReference type="GO" id="GO:0009506">
    <property type="term" value="C:plasmodesma"/>
    <property type="evidence" value="ECO:0007669"/>
    <property type="project" value="TreeGrafter"/>
</dbReference>
<dbReference type="PANTHER" id="PTHR31414">
    <property type="entry name" value="TRANSMEMBRANE PROTEIN DDB_G0292058"/>
    <property type="match status" value="1"/>
</dbReference>
<evidence type="ECO:0000256" key="1">
    <source>
        <dbReference type="SAM" id="Phobius"/>
    </source>
</evidence>
<keyword evidence="4" id="KW-1185">Reference proteome</keyword>
<evidence type="ECO:0000313" key="4">
    <source>
        <dbReference type="Proteomes" id="UP001229421"/>
    </source>
</evidence>